<feature type="compositionally biased region" description="Acidic residues" evidence="1">
    <location>
        <begin position="955"/>
        <end position="966"/>
    </location>
</feature>
<dbReference type="EMBL" id="VLTN01000001">
    <property type="protein sequence ID" value="KAA0157578.1"/>
    <property type="molecule type" value="Genomic_DNA"/>
</dbReference>
<feature type="region of interest" description="Disordered" evidence="1">
    <location>
        <begin position="1137"/>
        <end position="1157"/>
    </location>
</feature>
<dbReference type="PROSITE" id="PS50104">
    <property type="entry name" value="TIR"/>
    <property type="match status" value="1"/>
</dbReference>
<comment type="caution">
    <text evidence="3">The sequence shown here is derived from an EMBL/GenBank/DDBJ whole genome shotgun (WGS) entry which is preliminary data.</text>
</comment>
<dbReference type="InterPro" id="IPR000157">
    <property type="entry name" value="TIR_dom"/>
</dbReference>
<reference evidence="3 4" key="1">
    <citation type="submission" date="2019-07" db="EMBL/GenBank/DDBJ databases">
        <title>Genomes of Cafeteria roenbergensis.</title>
        <authorList>
            <person name="Fischer M.G."/>
            <person name="Hackl T."/>
            <person name="Roman M."/>
        </authorList>
    </citation>
    <scope>NUCLEOTIDE SEQUENCE [LARGE SCALE GENOMIC DNA]</scope>
    <source>
        <strain evidence="3 4">BVI</strain>
    </source>
</reference>
<sequence>MQSPSYSGCRELLAQLRGTAGDGPECQATTASLVVPMAMAESLGDDASLRRTRGDAAEVFFPVRVLPLVASFGLAAKAFASTASGSHDDADEAGQLLLLASAFLAVAHDSPTAMFLGLRALSAFLKRVDSVRDAAGDSALPFLDSSAVVAGITSLACDIGERIAWCTSEVVEVARGRAKAEPVSSGKPLAWVLSLADNLFEGIAELLRFARKSSCRHAAVERMERRRLASHPRWRSAVATAVARTRAAVESGAAESRAAVSTSAARLLSRFLLLERATRSLEASVVSSEGGFARQGSMLSVTAPDGASAAPSDADASPPRLGGPPPLAPQASGGRAAASDAPPQLRGAEGPLLPSLADARGPGHGLSWDRPVPGVTWSDVGAPGWATAASSPGSGDAEGSAETVKQVCVAAIGGETAPSPPLAWVDMARRLSAVVLTGLLKAASSDPPLFALLCARQTATALCDVLDDGRSAYRFAVLSAGALHGTPRTGGGGALGTMPPRLSALARRKLEAAQIIGAMGRRATSRAGAEAAGTSVLPLRRWFVAARRALRRSLPPLPVIDTSDAASASSSSFALLPPCKPVASAQAKAGRVSWAAIPHEELACLAEALGVFMETMDENKAGAAASAGSGMAGFCVRVLASVLQLPLYKAAEPSAPAAVLRRRIVSLDHILQSCLFAVANTAMMPAARSTLHAAGAFAIAQAAIVGAEAHSQSPSGAAGDAADRELAAAAGRAQAASGSGDGNDAAAGPRDGEAFSAFLERAAPAGQRMWHAALLPVDQPDRALRLVQLANVMGCIAPVTTEGEGAFVGRRIALRVAAELCSAATGSSDTSSAHEIAFTVWTLSLNEGNRLEFVRAGAHHSLCTVVADEECELETRVVAAHALARLAPRLAAASQGDARRRRSEAASAFPASVGDGKRATAKPADLRTVVGKRMLLVKARLQAERLRARQTGSDWLEDDDDVDDDSFAGNHRPAGGLNLGSLNAALSQASDSDSSSDSEGPARSGFAATASSAGSDGALAGTQTHASRHRLGFSGSRLLAPGTAPREGSTVHWSRRELLSAAMASSELGQSAAALANAVDGVLFACNVDLEHYTSSRLRSILVGHGDAAPSESEFSVGLPAIGPSVSRGQPLLNPLSSVPEDGSERPDCDRSEQGVAKSVGFESEVGGAASDGEGIDEELKLQVVRPPPALPSEFKFDVMISYSWARLETPRRIAKGLAERGFRVWLDIEQMHGSLIQRMAEAITSSRAVVVFRCPEYVQSTNCQRELEFAAMQRRAIVPVLLEPHSTDNWLGLLIGSALYLDMRPAAMEPHGDSCYEYSVSSVVEQLSKLGVFPSGGGGAAASTSRGPQQANAAPAPAPAPAPPSTPASAPAPAPALAPAFGSLGTRGSTEGWVRSAGDSPLLRAGSGDELAALLESNGLPPGTDCSELTGAGLRVVLQLWEADRVACTRLLLSGDLGISLPAQRLLQLVHAAQLAELGGSP</sequence>
<accession>A0A5A8CXS9</accession>
<evidence type="ECO:0000313" key="3">
    <source>
        <dbReference type="EMBL" id="KAA0157578.1"/>
    </source>
</evidence>
<feature type="domain" description="TIR" evidence="2">
    <location>
        <begin position="1195"/>
        <end position="1328"/>
    </location>
</feature>
<feature type="region of interest" description="Disordered" evidence="1">
    <location>
        <begin position="955"/>
        <end position="974"/>
    </location>
</feature>
<dbReference type="SUPFAM" id="SSF52200">
    <property type="entry name" value="Toll/Interleukin receptor TIR domain"/>
    <property type="match status" value="1"/>
</dbReference>
<dbReference type="Pfam" id="PF13676">
    <property type="entry name" value="TIR_2"/>
    <property type="match status" value="1"/>
</dbReference>
<organism evidence="3 4">
    <name type="scientific">Cafeteria roenbergensis</name>
    <name type="common">Marine flagellate</name>
    <dbReference type="NCBI Taxonomy" id="33653"/>
    <lineage>
        <taxon>Eukaryota</taxon>
        <taxon>Sar</taxon>
        <taxon>Stramenopiles</taxon>
        <taxon>Bigyra</taxon>
        <taxon>Opalozoa</taxon>
        <taxon>Bicosoecida</taxon>
        <taxon>Cafeteriaceae</taxon>
        <taxon>Cafeteria</taxon>
    </lineage>
</organism>
<protein>
    <recommendedName>
        <fullName evidence="2">TIR domain-containing protein</fullName>
    </recommendedName>
</protein>
<feature type="region of interest" description="Disordered" evidence="1">
    <location>
        <begin position="894"/>
        <end position="920"/>
    </location>
</feature>
<dbReference type="GO" id="GO:0007165">
    <property type="term" value="P:signal transduction"/>
    <property type="evidence" value="ECO:0007669"/>
    <property type="project" value="InterPro"/>
</dbReference>
<dbReference type="PANTHER" id="PTHR46270:SF2">
    <property type="entry name" value="TIR DOMAIN-CONTAINING PROTEIN"/>
    <property type="match status" value="1"/>
</dbReference>
<feature type="compositionally biased region" description="Pro residues" evidence="1">
    <location>
        <begin position="1357"/>
        <end position="1377"/>
    </location>
</feature>
<dbReference type="Gene3D" id="3.40.50.10140">
    <property type="entry name" value="Toll/interleukin-1 receptor homology (TIR) domain"/>
    <property type="match status" value="1"/>
</dbReference>
<feature type="compositionally biased region" description="Low complexity" evidence="1">
    <location>
        <begin position="986"/>
        <end position="1021"/>
    </location>
</feature>
<dbReference type="SMART" id="SM00255">
    <property type="entry name" value="TIR"/>
    <property type="match status" value="1"/>
</dbReference>
<dbReference type="PANTHER" id="PTHR46270">
    <property type="entry name" value="ARMADILLO-TYPE FOLD-RELATED"/>
    <property type="match status" value="1"/>
</dbReference>
<name>A0A5A8CXS9_CAFRO</name>
<feature type="region of interest" description="Disordered" evidence="1">
    <location>
        <begin position="1338"/>
        <end position="1382"/>
    </location>
</feature>
<feature type="compositionally biased region" description="Low complexity" evidence="1">
    <location>
        <begin position="303"/>
        <end position="320"/>
    </location>
</feature>
<keyword evidence="4" id="KW-1185">Reference proteome</keyword>
<dbReference type="InterPro" id="IPR035897">
    <property type="entry name" value="Toll_tir_struct_dom_sf"/>
</dbReference>
<feature type="compositionally biased region" description="Low complexity" evidence="1">
    <location>
        <begin position="1342"/>
        <end position="1356"/>
    </location>
</feature>
<evidence type="ECO:0000313" key="4">
    <source>
        <dbReference type="Proteomes" id="UP000323011"/>
    </source>
</evidence>
<feature type="compositionally biased region" description="Basic and acidic residues" evidence="1">
    <location>
        <begin position="1143"/>
        <end position="1153"/>
    </location>
</feature>
<evidence type="ECO:0000259" key="2">
    <source>
        <dbReference type="PROSITE" id="PS50104"/>
    </source>
</evidence>
<dbReference type="Proteomes" id="UP000323011">
    <property type="component" value="Unassembled WGS sequence"/>
</dbReference>
<feature type="region of interest" description="Disordered" evidence="1">
    <location>
        <begin position="986"/>
        <end position="1025"/>
    </location>
</feature>
<gene>
    <name evidence="3" type="ORF">FNF29_00154</name>
</gene>
<proteinExistence type="predicted"/>
<evidence type="ECO:0000256" key="1">
    <source>
        <dbReference type="SAM" id="MobiDB-lite"/>
    </source>
</evidence>
<feature type="region of interest" description="Disordered" evidence="1">
    <location>
        <begin position="303"/>
        <end position="372"/>
    </location>
</feature>